<dbReference type="Proteomes" id="UP000816034">
    <property type="component" value="Unassembled WGS sequence"/>
</dbReference>
<accession>A0AA88KQT8</accession>
<sequence length="232" mass="27767">MSPKTTIRFSDTTSALVWISQNGSQLQNISDYLRDDPEIVKAALLNHLNAFHFMSKRLKLDRDMCHFVFQLVDNYMKSNDPKQVQFIQQDFLPKMNITSKHFLQVLLKEYPELFEFLPEKFYSSFSLSLLVVKRKASMIQRVKTNTWYFHKILTHAYSTDYYETNRFEWINQEIIEKSMKPYALKQAFVMKNKLLSYCSELRNDHMASFSDISIVSMCEKQVYDFHFYYKNQ</sequence>
<organism evidence="2 3">
    <name type="scientific">Naegleria lovaniensis</name>
    <name type="common">Amoeba</name>
    <dbReference type="NCBI Taxonomy" id="51637"/>
    <lineage>
        <taxon>Eukaryota</taxon>
        <taxon>Discoba</taxon>
        <taxon>Heterolobosea</taxon>
        <taxon>Tetramitia</taxon>
        <taxon>Eutetramitia</taxon>
        <taxon>Vahlkampfiidae</taxon>
        <taxon>Naegleria</taxon>
    </lineage>
</organism>
<protein>
    <recommendedName>
        <fullName evidence="1">DUF4116 domain-containing protein</fullName>
    </recommendedName>
</protein>
<comment type="caution">
    <text evidence="2">The sequence shown here is derived from an EMBL/GenBank/DDBJ whole genome shotgun (WGS) entry which is preliminary data.</text>
</comment>
<evidence type="ECO:0000313" key="3">
    <source>
        <dbReference type="Proteomes" id="UP000816034"/>
    </source>
</evidence>
<evidence type="ECO:0000313" key="2">
    <source>
        <dbReference type="EMBL" id="KAG2392109.1"/>
    </source>
</evidence>
<dbReference type="AlphaFoldDB" id="A0AA88KQT8"/>
<reference evidence="2 3" key="1">
    <citation type="journal article" date="2018" name="BMC Genomics">
        <title>The genome of Naegleria lovaniensis, the basis for a comparative approach to unravel pathogenicity factors of the human pathogenic amoeba N. fowleri.</title>
        <authorList>
            <person name="Liechti N."/>
            <person name="Schurch N."/>
            <person name="Bruggmann R."/>
            <person name="Wittwer M."/>
        </authorList>
    </citation>
    <scope>NUCLEOTIDE SEQUENCE [LARGE SCALE GENOMIC DNA]</scope>
    <source>
        <strain evidence="2 3">ATCC 30569</strain>
    </source>
</reference>
<feature type="domain" description="DUF4116" evidence="1">
    <location>
        <begin position="19"/>
        <end position="59"/>
    </location>
</feature>
<evidence type="ECO:0000259" key="1">
    <source>
        <dbReference type="Pfam" id="PF13475"/>
    </source>
</evidence>
<dbReference type="GeneID" id="68106047"/>
<dbReference type="RefSeq" id="XP_044554003.1">
    <property type="nucleotide sequence ID" value="XM_044689487.1"/>
</dbReference>
<dbReference type="Pfam" id="PF13475">
    <property type="entry name" value="DUF4116"/>
    <property type="match status" value="1"/>
</dbReference>
<gene>
    <name evidence="2" type="ORF">C9374_013594</name>
</gene>
<keyword evidence="3" id="KW-1185">Reference proteome</keyword>
<dbReference type="InterPro" id="IPR025197">
    <property type="entry name" value="DUF4116"/>
</dbReference>
<proteinExistence type="predicted"/>
<dbReference type="EMBL" id="PYSW02000006">
    <property type="protein sequence ID" value="KAG2392109.1"/>
    <property type="molecule type" value="Genomic_DNA"/>
</dbReference>
<name>A0AA88KQT8_NAELO</name>